<protein>
    <recommendedName>
        <fullName evidence="4">VWFA domain-containing protein</fullName>
    </recommendedName>
</protein>
<evidence type="ECO:0000256" key="1">
    <source>
        <dbReference type="SAM" id="Phobius"/>
    </source>
</evidence>
<accession>A0A3G6JC69</accession>
<keyword evidence="1" id="KW-0812">Transmembrane</keyword>
<dbReference type="KEGG" id="ccho:CCHOA_09435"/>
<organism evidence="2 3">
    <name type="scientific">Corynebacterium choanae</name>
    <dbReference type="NCBI Taxonomy" id="1862358"/>
    <lineage>
        <taxon>Bacteria</taxon>
        <taxon>Bacillati</taxon>
        <taxon>Actinomycetota</taxon>
        <taxon>Actinomycetes</taxon>
        <taxon>Mycobacteriales</taxon>
        <taxon>Corynebacteriaceae</taxon>
        <taxon>Corynebacterium</taxon>
    </lineage>
</organism>
<name>A0A3G6JC69_9CORY</name>
<keyword evidence="1" id="KW-0472">Membrane</keyword>
<dbReference type="Proteomes" id="UP000269019">
    <property type="component" value="Chromosome"/>
</dbReference>
<dbReference type="InterPro" id="IPR036465">
    <property type="entry name" value="vWFA_dom_sf"/>
</dbReference>
<gene>
    <name evidence="2" type="ORF">CCHOA_09435</name>
</gene>
<evidence type="ECO:0008006" key="4">
    <source>
        <dbReference type="Google" id="ProtNLM"/>
    </source>
</evidence>
<feature type="transmembrane region" description="Helical" evidence="1">
    <location>
        <begin position="57"/>
        <end position="76"/>
    </location>
</feature>
<keyword evidence="3" id="KW-1185">Reference proteome</keyword>
<reference evidence="2 3" key="1">
    <citation type="submission" date="2018-11" db="EMBL/GenBank/DDBJ databases">
        <authorList>
            <person name="Kleinhagauer T."/>
            <person name="Glaeser S.P."/>
            <person name="Spergser J."/>
            <person name="Ruckert C."/>
            <person name="Kaempfer P."/>
            <person name="Busse H.-J."/>
        </authorList>
    </citation>
    <scope>NUCLEOTIDE SEQUENCE [LARGE SCALE GENOMIC DNA]</scope>
    <source>
        <strain evidence="2 3">200CH</strain>
    </source>
</reference>
<dbReference type="AlphaFoldDB" id="A0A3G6JC69"/>
<proteinExistence type="predicted"/>
<dbReference type="Gene3D" id="3.40.50.410">
    <property type="entry name" value="von Willebrand factor, type A domain"/>
    <property type="match status" value="1"/>
</dbReference>
<evidence type="ECO:0000313" key="2">
    <source>
        <dbReference type="EMBL" id="AZA14270.1"/>
    </source>
</evidence>
<feature type="transmembrane region" description="Helical" evidence="1">
    <location>
        <begin position="23"/>
        <end position="45"/>
    </location>
</feature>
<sequence>MEPFDPVDTNAVGATRVGKANNALLPSLVCGAHGLIGSIVVAVLYHATDGARDIGSFVSWLLAGIVGISFDVLILMDETEPLKHEVAGGEIHRDRPGTDPDDARVPAAQQFVEQLLIKQQDEGFATNVRVAGFGQLYNAAPGAGGTYGGWTALNESSLSKINSVIAAQADRDSELYTNYANAFAGAYEDFSRSEQPDACKMLVTFTDGALTAEGPASADVEAKDAICRPGGLADQIRSAGIYHVGIGLSQSNAPTDFSLFKGVTSGEGERCGELPAFGAFYPANSAGSLFASFRQALGTPGAASGERVASESFDVMLDDSIDAVRFTVIARDDLGPDAHVVLTAPDGSTVDLLGDGETQLGGANVQWSAVQQPVQQVDGTMQLQPGQSWEGLWKLSFTDFAADQADGRVFNTVRIQPDSHLQVTSIAAQQPQRQR</sequence>
<keyword evidence="1" id="KW-1133">Transmembrane helix</keyword>
<evidence type="ECO:0000313" key="3">
    <source>
        <dbReference type="Proteomes" id="UP000269019"/>
    </source>
</evidence>
<dbReference type="EMBL" id="CP033896">
    <property type="protein sequence ID" value="AZA14270.1"/>
    <property type="molecule type" value="Genomic_DNA"/>
</dbReference>